<keyword evidence="2" id="KW-0378">Hydrolase</keyword>
<evidence type="ECO:0008006" key="6">
    <source>
        <dbReference type="Google" id="ProtNLM"/>
    </source>
</evidence>
<dbReference type="Pfam" id="PF01804">
    <property type="entry name" value="Penicil_amidase"/>
    <property type="match status" value="1"/>
</dbReference>
<proteinExistence type="inferred from homology"/>
<accession>A0ABN2JY06</accession>
<protein>
    <recommendedName>
        <fullName evidence="6">Penicillin amidase</fullName>
    </recommendedName>
</protein>
<gene>
    <name evidence="4" type="ORF">GCM10009710_23460</name>
</gene>
<dbReference type="Gene3D" id="1.10.1400.10">
    <property type="match status" value="1"/>
</dbReference>
<dbReference type="RefSeq" id="WP_344201703.1">
    <property type="nucleotide sequence ID" value="NZ_BAAAME010000004.1"/>
</dbReference>
<evidence type="ECO:0000256" key="2">
    <source>
        <dbReference type="ARBA" id="ARBA00022801"/>
    </source>
</evidence>
<sequence>MSIGHDRHGVPVIRGASLLEVAREQGRSVARDRGWQIELERMRGEGRTAELLGEAGVPWDVFARRSMLEEVAKHAYRGLDARSRDFVDAFVAGVNGGLTTSPVPEELARLDARPGEWKPWTPLAVFLVQHVLFATFPTKWWRESLAARAGEEALAVFDLEGPVWSGSNAWAVGGDRTASGLPLVAGDPHRLIEAPGVYQQVRLVGPGFDVVGLTFPGVPGVQHFAHTGHVAWGITNAMADYQDLYVERLRRDEAGVMGEGVMAEGPDGWYDADTSTTRVLVRGGAPVDVEIIVTRNGAIVHGGPGERSYALRTPSFALRDLGFSALVPLLHARTVDDVERAFAAWVEPVNDVLVADTTGAVRHLTAGRVPVRAEANRQRPVPAWEPGHAWTGWVEEMPRRDVAPDGVVVTANERRGPGPWLGVEFAPPHRARRIAELLDGDTSVDADACVRIQTDTFLPTAARLQKLAADLASLSPGAGRWRDVITGWDGHMDAGSLGAGAFGAWRAELVHRIAEAEVLTGLAGVPHVGPLFEPWFLVATRVMTSLDAIVADEGHALGVDLAELARQALEAVGDAEPPTWGSRHTLWPLSADDAPPPRTVGLSGDFDCVLSTTAAPMLGDLCFRGPVARYVWDLADRSAGGWAVPLGAHGDADHPHGLDQLDAWAAGHLIDLPLTDEGPAR</sequence>
<dbReference type="InterPro" id="IPR043147">
    <property type="entry name" value="Penicillin_amidase_A-knob"/>
</dbReference>
<name>A0ABN2JY06_9ACTN</name>
<evidence type="ECO:0000313" key="5">
    <source>
        <dbReference type="Proteomes" id="UP001501057"/>
    </source>
</evidence>
<dbReference type="EMBL" id="BAAAME010000004">
    <property type="protein sequence ID" value="GAA1742627.1"/>
    <property type="molecule type" value="Genomic_DNA"/>
</dbReference>
<dbReference type="InterPro" id="IPR002692">
    <property type="entry name" value="S45"/>
</dbReference>
<dbReference type="Gene3D" id="2.30.120.10">
    <property type="match status" value="1"/>
</dbReference>
<dbReference type="InterPro" id="IPR029055">
    <property type="entry name" value="Ntn_hydrolases_N"/>
</dbReference>
<evidence type="ECO:0000256" key="1">
    <source>
        <dbReference type="ARBA" id="ARBA00006586"/>
    </source>
</evidence>
<dbReference type="InterPro" id="IPR023343">
    <property type="entry name" value="Penicillin_amidase_dom1"/>
</dbReference>
<reference evidence="4 5" key="1">
    <citation type="journal article" date="2019" name="Int. J. Syst. Evol. Microbiol.">
        <title>The Global Catalogue of Microorganisms (GCM) 10K type strain sequencing project: providing services to taxonomists for standard genome sequencing and annotation.</title>
        <authorList>
            <consortium name="The Broad Institute Genomics Platform"/>
            <consortium name="The Broad Institute Genome Sequencing Center for Infectious Disease"/>
            <person name="Wu L."/>
            <person name="Ma J."/>
        </authorList>
    </citation>
    <scope>NUCLEOTIDE SEQUENCE [LARGE SCALE GENOMIC DNA]</scope>
    <source>
        <strain evidence="4 5">JCM 13518</strain>
    </source>
</reference>
<evidence type="ECO:0000256" key="3">
    <source>
        <dbReference type="ARBA" id="ARBA00023145"/>
    </source>
</evidence>
<dbReference type="PIRSF" id="PIRSF001227">
    <property type="entry name" value="Pen_acylase"/>
    <property type="match status" value="1"/>
</dbReference>
<comment type="similarity">
    <text evidence="1">Belongs to the peptidase S45 family.</text>
</comment>
<dbReference type="CDD" id="cd03747">
    <property type="entry name" value="Ntn_PGA_like"/>
    <property type="match status" value="1"/>
</dbReference>
<dbReference type="Proteomes" id="UP001501057">
    <property type="component" value="Unassembled WGS sequence"/>
</dbReference>
<keyword evidence="3" id="KW-0865">Zymogen</keyword>
<keyword evidence="5" id="KW-1185">Reference proteome</keyword>
<dbReference type="Gene3D" id="1.10.439.10">
    <property type="entry name" value="Penicillin Amidohydrolase, domain 1"/>
    <property type="match status" value="1"/>
</dbReference>
<dbReference type="SUPFAM" id="SSF56235">
    <property type="entry name" value="N-terminal nucleophile aminohydrolases (Ntn hydrolases)"/>
    <property type="match status" value="1"/>
</dbReference>
<organism evidence="4 5">
    <name type="scientific">Aeromicrobium alkaliterrae</name>
    <dbReference type="NCBI Taxonomy" id="302168"/>
    <lineage>
        <taxon>Bacteria</taxon>
        <taxon>Bacillati</taxon>
        <taxon>Actinomycetota</taxon>
        <taxon>Actinomycetes</taxon>
        <taxon>Propionibacteriales</taxon>
        <taxon>Nocardioidaceae</taxon>
        <taxon>Aeromicrobium</taxon>
    </lineage>
</organism>
<evidence type="ECO:0000313" key="4">
    <source>
        <dbReference type="EMBL" id="GAA1742627.1"/>
    </source>
</evidence>
<comment type="caution">
    <text evidence="4">The sequence shown here is derived from an EMBL/GenBank/DDBJ whole genome shotgun (WGS) entry which is preliminary data.</text>
</comment>
<dbReference type="PANTHER" id="PTHR34218">
    <property type="entry name" value="PEPTIDASE S45 PENICILLIN AMIDASE"/>
    <property type="match status" value="1"/>
</dbReference>
<dbReference type="PANTHER" id="PTHR34218:SF4">
    <property type="entry name" value="ACYL-HOMOSERINE LACTONE ACYLASE QUIP"/>
    <property type="match status" value="1"/>
</dbReference>
<dbReference type="InterPro" id="IPR014395">
    <property type="entry name" value="Pen/GL7ACA/AHL_acylase"/>
</dbReference>
<dbReference type="InterPro" id="IPR043146">
    <property type="entry name" value="Penicillin_amidase_N_B-knob"/>
</dbReference>
<dbReference type="Gene3D" id="3.60.20.10">
    <property type="entry name" value="Glutamine Phosphoribosylpyrophosphate, subunit 1, domain 1"/>
    <property type="match status" value="1"/>
</dbReference>